<comment type="caution">
    <text evidence="8">The sequence shown here is derived from an EMBL/GenBank/DDBJ whole genome shotgun (WGS) entry which is preliminary data.</text>
</comment>
<dbReference type="InterPro" id="IPR011701">
    <property type="entry name" value="MFS"/>
</dbReference>
<organism evidence="8 9">
    <name type="scientific">Actinomadura rugatobispora</name>
    <dbReference type="NCBI Taxonomy" id="1994"/>
    <lineage>
        <taxon>Bacteria</taxon>
        <taxon>Bacillati</taxon>
        <taxon>Actinomycetota</taxon>
        <taxon>Actinomycetes</taxon>
        <taxon>Streptosporangiales</taxon>
        <taxon>Thermomonosporaceae</taxon>
        <taxon>Actinomadura</taxon>
    </lineage>
</organism>
<keyword evidence="5 6" id="KW-0472">Membrane</keyword>
<feature type="transmembrane region" description="Helical" evidence="6">
    <location>
        <begin position="289"/>
        <end position="308"/>
    </location>
</feature>
<feature type="transmembrane region" description="Helical" evidence="6">
    <location>
        <begin position="222"/>
        <end position="242"/>
    </location>
</feature>
<evidence type="ECO:0000259" key="7">
    <source>
        <dbReference type="PROSITE" id="PS50850"/>
    </source>
</evidence>
<dbReference type="SUPFAM" id="SSF103473">
    <property type="entry name" value="MFS general substrate transporter"/>
    <property type="match status" value="1"/>
</dbReference>
<sequence>MTSGTDSTGTTADTGAGHPGTARVWLTIAALSVGSFLFVTSETLPIGLLSELSADLNVSESAAGQLVTVYAFCIALGALPLTMLLSPMNRRRSLLAVFAVFVVGTALAAWSPGFGALVATRTVVALAQAAFWAIAVSYAARLAPPGQQGRAIAMVYAGISFSQFLGVPGGSALGHALGWRTAMLVMALAGLLTLLVLAAATPPMEGQAPVGPRQVAGLAAQGRVLTAIAAVALSFTGAYVAFTYLSPLLQDIGGVETGMVSIFLLLFGMAGVGGNALAGMLVDKRLTWALYLAVGGLFGTLVLFGLAARWLPVAVVSIVLWGLCGSALPTTFTSWALRLAPTGQEAMTALLVIAVNLGLGTGALVGGRLLAGPGAEAVVWGATALLGAAAAAVTVVARR</sequence>
<dbReference type="PANTHER" id="PTHR43124:SF3">
    <property type="entry name" value="CHLORAMPHENICOL EFFLUX PUMP RV0191"/>
    <property type="match status" value="1"/>
</dbReference>
<evidence type="ECO:0000256" key="1">
    <source>
        <dbReference type="ARBA" id="ARBA00004651"/>
    </source>
</evidence>
<feature type="domain" description="Major facilitator superfamily (MFS) profile" evidence="7">
    <location>
        <begin position="27"/>
        <end position="399"/>
    </location>
</feature>
<feature type="transmembrane region" description="Helical" evidence="6">
    <location>
        <begin position="151"/>
        <end position="173"/>
    </location>
</feature>
<keyword evidence="2" id="KW-1003">Cell membrane</keyword>
<comment type="subcellular location">
    <subcellularLocation>
        <location evidence="1">Cell membrane</location>
        <topology evidence="1">Multi-pass membrane protein</topology>
    </subcellularLocation>
</comment>
<dbReference type="EMBL" id="JBHSON010000007">
    <property type="protein sequence ID" value="MFC5745398.1"/>
    <property type="molecule type" value="Genomic_DNA"/>
</dbReference>
<feature type="transmembrane region" description="Helical" evidence="6">
    <location>
        <begin position="24"/>
        <end position="47"/>
    </location>
</feature>
<dbReference type="InterPro" id="IPR050189">
    <property type="entry name" value="MFS_Efflux_Transporters"/>
</dbReference>
<keyword evidence="9" id="KW-1185">Reference proteome</keyword>
<keyword evidence="3 6" id="KW-0812">Transmembrane</keyword>
<feature type="transmembrane region" description="Helical" evidence="6">
    <location>
        <begin position="93"/>
        <end position="110"/>
    </location>
</feature>
<evidence type="ECO:0000313" key="8">
    <source>
        <dbReference type="EMBL" id="MFC5745398.1"/>
    </source>
</evidence>
<evidence type="ECO:0000256" key="5">
    <source>
        <dbReference type="ARBA" id="ARBA00023136"/>
    </source>
</evidence>
<dbReference type="InterPro" id="IPR020846">
    <property type="entry name" value="MFS_dom"/>
</dbReference>
<protein>
    <submittedName>
        <fullName evidence="8">MFS transporter</fullName>
    </submittedName>
</protein>
<dbReference type="PANTHER" id="PTHR43124">
    <property type="entry name" value="PURINE EFFLUX PUMP PBUE"/>
    <property type="match status" value="1"/>
</dbReference>
<dbReference type="Proteomes" id="UP001596074">
    <property type="component" value="Unassembled WGS sequence"/>
</dbReference>
<proteinExistence type="predicted"/>
<feature type="transmembrane region" description="Helical" evidence="6">
    <location>
        <begin position="349"/>
        <end position="371"/>
    </location>
</feature>
<keyword evidence="4 6" id="KW-1133">Transmembrane helix</keyword>
<dbReference type="CDD" id="cd17324">
    <property type="entry name" value="MFS_NepI_like"/>
    <property type="match status" value="1"/>
</dbReference>
<feature type="transmembrane region" description="Helical" evidence="6">
    <location>
        <begin position="179"/>
        <end position="201"/>
    </location>
</feature>
<evidence type="ECO:0000256" key="4">
    <source>
        <dbReference type="ARBA" id="ARBA00022989"/>
    </source>
</evidence>
<evidence type="ECO:0000256" key="3">
    <source>
        <dbReference type="ARBA" id="ARBA00022692"/>
    </source>
</evidence>
<feature type="transmembrane region" description="Helical" evidence="6">
    <location>
        <begin position="262"/>
        <end position="282"/>
    </location>
</feature>
<evidence type="ECO:0000256" key="6">
    <source>
        <dbReference type="SAM" id="Phobius"/>
    </source>
</evidence>
<feature type="transmembrane region" description="Helical" evidence="6">
    <location>
        <begin position="314"/>
        <end position="337"/>
    </location>
</feature>
<reference evidence="9" key="1">
    <citation type="journal article" date="2019" name="Int. J. Syst. Evol. Microbiol.">
        <title>The Global Catalogue of Microorganisms (GCM) 10K type strain sequencing project: providing services to taxonomists for standard genome sequencing and annotation.</title>
        <authorList>
            <consortium name="The Broad Institute Genomics Platform"/>
            <consortium name="The Broad Institute Genome Sequencing Center for Infectious Disease"/>
            <person name="Wu L."/>
            <person name="Ma J."/>
        </authorList>
    </citation>
    <scope>NUCLEOTIDE SEQUENCE [LARGE SCALE GENOMIC DNA]</scope>
    <source>
        <strain evidence="9">KCTC 42087</strain>
    </source>
</reference>
<feature type="transmembrane region" description="Helical" evidence="6">
    <location>
        <begin position="67"/>
        <end position="86"/>
    </location>
</feature>
<feature type="transmembrane region" description="Helical" evidence="6">
    <location>
        <begin position="116"/>
        <end position="139"/>
    </location>
</feature>
<gene>
    <name evidence="8" type="ORF">ACFPZN_07265</name>
</gene>
<dbReference type="PROSITE" id="PS50850">
    <property type="entry name" value="MFS"/>
    <property type="match status" value="1"/>
</dbReference>
<dbReference type="Pfam" id="PF07690">
    <property type="entry name" value="MFS_1"/>
    <property type="match status" value="1"/>
</dbReference>
<dbReference type="Gene3D" id="1.20.1250.20">
    <property type="entry name" value="MFS general substrate transporter like domains"/>
    <property type="match status" value="2"/>
</dbReference>
<feature type="transmembrane region" description="Helical" evidence="6">
    <location>
        <begin position="377"/>
        <end position="397"/>
    </location>
</feature>
<evidence type="ECO:0000313" key="9">
    <source>
        <dbReference type="Proteomes" id="UP001596074"/>
    </source>
</evidence>
<dbReference type="InterPro" id="IPR036259">
    <property type="entry name" value="MFS_trans_sf"/>
</dbReference>
<dbReference type="RefSeq" id="WP_378281019.1">
    <property type="nucleotide sequence ID" value="NZ_JBHSON010000007.1"/>
</dbReference>
<name>A0ABW0ZS60_9ACTN</name>
<accession>A0ABW0ZS60</accession>
<evidence type="ECO:0000256" key="2">
    <source>
        <dbReference type="ARBA" id="ARBA00022475"/>
    </source>
</evidence>